<reference evidence="1 2" key="2">
    <citation type="submission" date="2019-01" db="EMBL/GenBank/DDBJ databases">
        <title>Motilimonas pumilus sp. nov., isolated from the gut of sea cucumber (Apostichopus japonicus).</title>
        <authorList>
            <person name="Wang F.-Q."/>
            <person name="Ren L.-H."/>
            <person name="Lin Y.-W."/>
            <person name="Sun G.-H."/>
            <person name="Du Z.-J."/>
            <person name="Zhao J.-X."/>
            <person name="Liu X.-J."/>
            <person name="Liu L.-J."/>
        </authorList>
    </citation>
    <scope>NUCLEOTIDE SEQUENCE [LARGE SCALE GENOMIC DNA]</scope>
    <source>
        <strain evidence="1 2">PLHSC7-2</strain>
    </source>
</reference>
<name>A0A418Y9F5_9GAMM</name>
<evidence type="ECO:0000313" key="2">
    <source>
        <dbReference type="Proteomes" id="UP000283255"/>
    </source>
</evidence>
<comment type="caution">
    <text evidence="1">The sequence shown here is derived from an EMBL/GenBank/DDBJ whole genome shotgun (WGS) entry which is preliminary data.</text>
</comment>
<dbReference type="Gene3D" id="3.40.1580.10">
    <property type="entry name" value="SMI1/KNR4-like"/>
    <property type="match status" value="1"/>
</dbReference>
<dbReference type="InterPro" id="IPR037883">
    <property type="entry name" value="Knr4/Smi1-like_sf"/>
</dbReference>
<dbReference type="OrthoDB" id="5880263at2"/>
<dbReference type="SUPFAM" id="SSF160631">
    <property type="entry name" value="SMI1/KNR4-like"/>
    <property type="match status" value="1"/>
</dbReference>
<gene>
    <name evidence="1" type="ORF">D1Z90_19905</name>
</gene>
<dbReference type="RefSeq" id="WP_119912540.1">
    <property type="nucleotide sequence ID" value="NZ_QZCH01000053.1"/>
</dbReference>
<dbReference type="EMBL" id="QZCH01000053">
    <property type="protein sequence ID" value="RJG37254.1"/>
    <property type="molecule type" value="Genomic_DNA"/>
</dbReference>
<reference evidence="1 2" key="1">
    <citation type="submission" date="2018-09" db="EMBL/GenBank/DDBJ databases">
        <authorList>
            <person name="Wang F."/>
        </authorList>
    </citation>
    <scope>NUCLEOTIDE SEQUENCE [LARGE SCALE GENOMIC DNA]</scope>
    <source>
        <strain evidence="1 2">PLHSC7-2</strain>
    </source>
</reference>
<dbReference type="AlphaFoldDB" id="A0A418Y9F5"/>
<proteinExistence type="predicted"/>
<organism evidence="1 2">
    <name type="scientific">Motilimonas pumila</name>
    <dbReference type="NCBI Taxonomy" id="2303987"/>
    <lineage>
        <taxon>Bacteria</taxon>
        <taxon>Pseudomonadati</taxon>
        <taxon>Pseudomonadota</taxon>
        <taxon>Gammaproteobacteria</taxon>
        <taxon>Alteromonadales</taxon>
        <taxon>Alteromonadales genera incertae sedis</taxon>
        <taxon>Motilimonas</taxon>
    </lineage>
</organism>
<dbReference type="Proteomes" id="UP000283255">
    <property type="component" value="Unassembled WGS sequence"/>
</dbReference>
<dbReference type="Pfam" id="PF14567">
    <property type="entry name" value="SUKH_5"/>
    <property type="match status" value="1"/>
</dbReference>
<accession>A0A418Y9F5</accession>
<evidence type="ECO:0000313" key="1">
    <source>
        <dbReference type="EMBL" id="RJG37254.1"/>
    </source>
</evidence>
<keyword evidence="2" id="KW-1185">Reference proteome</keyword>
<protein>
    <submittedName>
        <fullName evidence="1">SMI1/KNR4 family protein</fullName>
    </submittedName>
</protein>
<sequence length="147" mass="16293">MVDIIDLKNRYDAIYGCEAVDERVVSNIEVQLGLTLPSDFKEISLFYSGGLLGGVSHHEIACIGDATNIVQETLTLRDAIGLQDNFIVIAEPSESLIVLNVAGNPSVIWCDAVEAKNLNSMNFANQPETWESYSDFFDYLIVEEEDE</sequence>